<dbReference type="Gene3D" id="1.10.3290.10">
    <property type="entry name" value="Fido-like domain"/>
    <property type="match status" value="1"/>
</dbReference>
<dbReference type="InterPro" id="IPR003812">
    <property type="entry name" value="Fido"/>
</dbReference>
<gene>
    <name evidence="2" type="ORF">KGQ19_03935</name>
</gene>
<keyword evidence="3" id="KW-1185">Reference proteome</keyword>
<proteinExistence type="predicted"/>
<dbReference type="InterPro" id="IPR036597">
    <property type="entry name" value="Fido-like_dom_sf"/>
</dbReference>
<evidence type="ECO:0000313" key="3">
    <source>
        <dbReference type="Proteomes" id="UP000730482"/>
    </source>
</evidence>
<feature type="domain" description="Fido" evidence="1">
    <location>
        <begin position="108"/>
        <end position="238"/>
    </location>
</feature>
<dbReference type="EMBL" id="JAAFYZ010000008">
    <property type="protein sequence ID" value="MBS2546011.1"/>
    <property type="molecule type" value="Genomic_DNA"/>
</dbReference>
<evidence type="ECO:0000259" key="1">
    <source>
        <dbReference type="PROSITE" id="PS51459"/>
    </source>
</evidence>
<evidence type="ECO:0000313" key="2">
    <source>
        <dbReference type="EMBL" id="MBS2546011.1"/>
    </source>
</evidence>
<dbReference type="Proteomes" id="UP000730482">
    <property type="component" value="Unassembled WGS sequence"/>
</dbReference>
<protein>
    <submittedName>
        <fullName evidence="2">Oxidoreductase</fullName>
    </submittedName>
</protein>
<organism evidence="2 3">
    <name type="scientific">Catenulispora pinistramenti</name>
    <dbReference type="NCBI Taxonomy" id="2705254"/>
    <lineage>
        <taxon>Bacteria</taxon>
        <taxon>Bacillati</taxon>
        <taxon>Actinomycetota</taxon>
        <taxon>Actinomycetes</taxon>
        <taxon>Catenulisporales</taxon>
        <taxon>Catenulisporaceae</taxon>
        <taxon>Catenulispora</taxon>
    </lineage>
</organism>
<sequence>MDTSSPIQRLAAAANAAEAADTAREAVDRVRRHKVLRSQSARVTAESQLRGARASAALGSLSETGTDWPLEEVRRRTDLGEEDGSGHLRGALRISGELGTLAPVWKRSPIQALSRMHLLAAAGHVDPDRIGRPRGAEAAAALSTLANELRDPAAAEAPAVVVAAAVHAELLVAEPFGWGDGLLARAASRLILADRGLDPQSLAVVEAGHVDLGVGVYLDAARGYATGTDEGLAAWLAHYAEAVALGARESLAVCEAIMRG</sequence>
<name>A0ABS5KK78_9ACTN</name>
<dbReference type="PROSITE" id="PS51459">
    <property type="entry name" value="FIDO"/>
    <property type="match status" value="1"/>
</dbReference>
<accession>A0ABS5KK78</accession>
<dbReference type="RefSeq" id="WP_212007667.1">
    <property type="nucleotide sequence ID" value="NZ_JAAFYZ010000008.1"/>
</dbReference>
<reference evidence="2 3" key="1">
    <citation type="submission" date="2020-02" db="EMBL/GenBank/DDBJ databases">
        <title>Acidophilic actinobacteria isolated from forest soil.</title>
        <authorList>
            <person name="Golinska P."/>
        </authorList>
    </citation>
    <scope>NUCLEOTIDE SEQUENCE [LARGE SCALE GENOMIC DNA]</scope>
    <source>
        <strain evidence="2 3">NL8</strain>
    </source>
</reference>
<comment type="caution">
    <text evidence="2">The sequence shown here is derived from an EMBL/GenBank/DDBJ whole genome shotgun (WGS) entry which is preliminary data.</text>
</comment>